<protein>
    <submittedName>
        <fullName evidence="2">Uncharacterized protein</fullName>
    </submittedName>
</protein>
<evidence type="ECO:0000313" key="2">
    <source>
        <dbReference type="EMBL" id="QYZ79216.1"/>
    </source>
</evidence>
<dbReference type="Proteomes" id="UP000826709">
    <property type="component" value="Chromosome"/>
</dbReference>
<reference evidence="2" key="2">
    <citation type="submission" date="2019-03" db="EMBL/GenBank/DDBJ databases">
        <authorList>
            <person name="Chen S.-C."/>
            <person name="Wu S.-Y."/>
            <person name="Lai M.-C."/>
        </authorList>
    </citation>
    <scope>NUCLEOTIDE SEQUENCE</scope>
    <source>
        <strain evidence="2">ML15</strain>
    </source>
</reference>
<reference evidence="2" key="1">
    <citation type="journal article" date="2005" name="Int. J. Syst. Evol. Microbiol.">
        <title>Methanofollis formosanus sp. nov., isolated from a fish pond.</title>
        <authorList>
            <person name="Wu S.Y."/>
            <person name="Chen S.C."/>
            <person name="Lai M.C."/>
        </authorList>
    </citation>
    <scope>NUCLEOTIDE SEQUENCE</scope>
    <source>
        <strain evidence="2">ML15</strain>
    </source>
</reference>
<dbReference type="AlphaFoldDB" id="A0A8G1EGJ4"/>
<name>A0A8G1EGJ4_9EURY</name>
<evidence type="ECO:0000256" key="1">
    <source>
        <dbReference type="SAM" id="MobiDB-lite"/>
    </source>
</evidence>
<dbReference type="KEGG" id="mfk:E2N92_07090"/>
<dbReference type="EMBL" id="CP037968">
    <property type="protein sequence ID" value="QYZ79216.1"/>
    <property type="molecule type" value="Genomic_DNA"/>
</dbReference>
<feature type="compositionally biased region" description="Basic and acidic residues" evidence="1">
    <location>
        <begin position="25"/>
        <end position="39"/>
    </location>
</feature>
<feature type="region of interest" description="Disordered" evidence="1">
    <location>
        <begin position="1"/>
        <end position="39"/>
    </location>
</feature>
<keyword evidence="3" id="KW-1185">Reference proteome</keyword>
<evidence type="ECO:0000313" key="3">
    <source>
        <dbReference type="Proteomes" id="UP000826709"/>
    </source>
</evidence>
<accession>A0A8G1EGJ4</accession>
<organism evidence="2 3">
    <name type="scientific">Methanofollis formosanus</name>
    <dbReference type="NCBI Taxonomy" id="299308"/>
    <lineage>
        <taxon>Archaea</taxon>
        <taxon>Methanobacteriati</taxon>
        <taxon>Methanobacteriota</taxon>
        <taxon>Stenosarchaea group</taxon>
        <taxon>Methanomicrobia</taxon>
        <taxon>Methanomicrobiales</taxon>
        <taxon>Methanomicrobiaceae</taxon>
        <taxon>Methanofollis</taxon>
    </lineage>
</organism>
<proteinExistence type="predicted"/>
<dbReference type="RefSeq" id="WP_220680519.1">
    <property type="nucleotide sequence ID" value="NZ_CP037968.1"/>
</dbReference>
<gene>
    <name evidence="2" type="ORF">E2N92_07090</name>
</gene>
<sequence length="88" mass="9667">MTMMALCRSRTGVVDDVDGHEEDEGGKPRPGDPPGRDRSVPLVGRFLLLEDDPEGVRKRMNIPTVRVIQSRIPACGPLCHCPSDVMDL</sequence>
<feature type="compositionally biased region" description="Acidic residues" evidence="1">
    <location>
        <begin position="15"/>
        <end position="24"/>
    </location>
</feature>